<dbReference type="Proteomes" id="UP001596150">
    <property type="component" value="Unassembled WGS sequence"/>
</dbReference>
<keyword evidence="6 7" id="KW-0472">Membrane</keyword>
<dbReference type="SUPFAM" id="SSF103473">
    <property type="entry name" value="MFS general substrate transporter"/>
    <property type="match status" value="1"/>
</dbReference>
<keyword evidence="4 7" id="KW-0812">Transmembrane</keyword>
<comment type="caution">
    <text evidence="9">The sequence shown here is derived from an EMBL/GenBank/DDBJ whole genome shotgun (WGS) entry which is preliminary data.</text>
</comment>
<dbReference type="InterPro" id="IPR036259">
    <property type="entry name" value="MFS_trans_sf"/>
</dbReference>
<evidence type="ECO:0000256" key="7">
    <source>
        <dbReference type="RuleBase" id="RU365041"/>
    </source>
</evidence>
<accession>A0ABW0PYJ8</accession>
<gene>
    <name evidence="9" type="ORF">ACFPP9_13685</name>
</gene>
<evidence type="ECO:0000256" key="4">
    <source>
        <dbReference type="ARBA" id="ARBA00022692"/>
    </source>
</evidence>
<feature type="transmembrane region" description="Helical" evidence="7">
    <location>
        <begin position="122"/>
        <end position="140"/>
    </location>
</feature>
<protein>
    <recommendedName>
        <fullName evidence="7">Protein MgtC</fullName>
    </recommendedName>
</protein>
<keyword evidence="7" id="KW-0997">Cell inner membrane</keyword>
<dbReference type="PANTHER" id="PTHR33778:SF1">
    <property type="entry name" value="MAGNESIUM TRANSPORTER YHID-RELATED"/>
    <property type="match status" value="1"/>
</dbReference>
<comment type="similarity">
    <text evidence="2 7">Belongs to the MgtC/SapB family.</text>
</comment>
<dbReference type="RefSeq" id="WP_266343936.1">
    <property type="nucleotide sequence ID" value="NZ_JAPKNH010000004.1"/>
</dbReference>
<organism evidence="9 10">
    <name type="scientific">Kaistia terrae</name>
    <dbReference type="NCBI Taxonomy" id="537017"/>
    <lineage>
        <taxon>Bacteria</taxon>
        <taxon>Pseudomonadati</taxon>
        <taxon>Pseudomonadota</taxon>
        <taxon>Alphaproteobacteria</taxon>
        <taxon>Hyphomicrobiales</taxon>
        <taxon>Kaistiaceae</taxon>
        <taxon>Kaistia</taxon>
    </lineage>
</organism>
<keyword evidence="3" id="KW-1003">Cell membrane</keyword>
<evidence type="ECO:0000256" key="3">
    <source>
        <dbReference type="ARBA" id="ARBA00022475"/>
    </source>
</evidence>
<evidence type="ECO:0000256" key="2">
    <source>
        <dbReference type="ARBA" id="ARBA00009298"/>
    </source>
</evidence>
<sequence>MTMDLYLEATLRLGAAALCGLLIGINRDVHEKPAGMRTLALVALGAAVATLTALWIPGFESEPDAQSRVIQGVIQGVLAGIGFIGAGAIIRMGKNGEDVQGVTTAATVWISAAIGIACGMGAWPIVLVGSLLVFFILIVAKRIENWLMRKLLPKDEKGHPDRAKAKAERGSG</sequence>
<dbReference type="InterPro" id="IPR003416">
    <property type="entry name" value="MgtC/SapB/SrpB/YhiD_fam"/>
</dbReference>
<evidence type="ECO:0000256" key="5">
    <source>
        <dbReference type="ARBA" id="ARBA00022989"/>
    </source>
</evidence>
<evidence type="ECO:0000313" key="9">
    <source>
        <dbReference type="EMBL" id="MFC5516832.1"/>
    </source>
</evidence>
<reference evidence="10" key="1">
    <citation type="journal article" date="2019" name="Int. J. Syst. Evol. Microbiol.">
        <title>The Global Catalogue of Microorganisms (GCM) 10K type strain sequencing project: providing services to taxonomists for standard genome sequencing and annotation.</title>
        <authorList>
            <consortium name="The Broad Institute Genomics Platform"/>
            <consortium name="The Broad Institute Genome Sequencing Center for Infectious Disease"/>
            <person name="Wu L."/>
            <person name="Ma J."/>
        </authorList>
    </citation>
    <scope>NUCLEOTIDE SEQUENCE [LARGE SCALE GENOMIC DNA]</scope>
    <source>
        <strain evidence="10">KACC 12633</strain>
    </source>
</reference>
<feature type="transmembrane region" description="Helical" evidence="7">
    <location>
        <begin position="38"/>
        <end position="57"/>
    </location>
</feature>
<keyword evidence="10" id="KW-1185">Reference proteome</keyword>
<name>A0ABW0PYJ8_9HYPH</name>
<evidence type="ECO:0000256" key="1">
    <source>
        <dbReference type="ARBA" id="ARBA00004651"/>
    </source>
</evidence>
<evidence type="ECO:0000259" key="8">
    <source>
        <dbReference type="Pfam" id="PF02308"/>
    </source>
</evidence>
<dbReference type="InterPro" id="IPR049177">
    <property type="entry name" value="MgtC_SapB_SrpB_YhiD_N"/>
</dbReference>
<feature type="domain" description="MgtC/SapB/SrpB/YhiD N-terminal" evidence="8">
    <location>
        <begin position="13"/>
        <end position="145"/>
    </location>
</feature>
<dbReference type="Pfam" id="PF02308">
    <property type="entry name" value="MgtC"/>
    <property type="match status" value="1"/>
</dbReference>
<feature type="transmembrane region" description="Helical" evidence="7">
    <location>
        <begin position="69"/>
        <end position="90"/>
    </location>
</feature>
<evidence type="ECO:0000256" key="6">
    <source>
        <dbReference type="ARBA" id="ARBA00023136"/>
    </source>
</evidence>
<dbReference type="PRINTS" id="PR01837">
    <property type="entry name" value="MGTCSAPBPROT"/>
</dbReference>
<keyword evidence="5 7" id="KW-1133">Transmembrane helix</keyword>
<dbReference type="EMBL" id="JBHSML010000003">
    <property type="protein sequence ID" value="MFC5516832.1"/>
    <property type="molecule type" value="Genomic_DNA"/>
</dbReference>
<comment type="subcellular location">
    <subcellularLocation>
        <location evidence="7">Cell inner membrane</location>
        <topology evidence="7">Multi-pass membrane protein</topology>
    </subcellularLocation>
    <subcellularLocation>
        <location evidence="1">Cell membrane</location>
        <topology evidence="1">Multi-pass membrane protein</topology>
    </subcellularLocation>
</comment>
<evidence type="ECO:0000313" key="10">
    <source>
        <dbReference type="Proteomes" id="UP001596150"/>
    </source>
</evidence>
<proteinExistence type="inferred from homology"/>
<feature type="transmembrane region" description="Helical" evidence="7">
    <location>
        <begin position="6"/>
        <end position="26"/>
    </location>
</feature>
<dbReference type="PANTHER" id="PTHR33778">
    <property type="entry name" value="PROTEIN MGTC"/>
    <property type="match status" value="1"/>
</dbReference>